<proteinExistence type="predicted"/>
<name>A0A923LQQ8_9FIRM</name>
<organism evidence="1 2">
    <name type="scientific">Roseburia zhanii</name>
    <dbReference type="NCBI Taxonomy" id="2763064"/>
    <lineage>
        <taxon>Bacteria</taxon>
        <taxon>Bacillati</taxon>
        <taxon>Bacillota</taxon>
        <taxon>Clostridia</taxon>
        <taxon>Lachnospirales</taxon>
        <taxon>Lachnospiraceae</taxon>
        <taxon>Roseburia</taxon>
    </lineage>
</organism>
<dbReference type="RefSeq" id="WP_186867051.1">
    <property type="nucleotide sequence ID" value="NZ_JACOPH010000006.1"/>
</dbReference>
<protein>
    <submittedName>
        <fullName evidence="1">Uncharacterized protein</fullName>
    </submittedName>
</protein>
<evidence type="ECO:0000313" key="2">
    <source>
        <dbReference type="Proteomes" id="UP000606720"/>
    </source>
</evidence>
<dbReference type="EMBL" id="JACOPH010000006">
    <property type="protein sequence ID" value="MBC5714334.1"/>
    <property type="molecule type" value="Genomic_DNA"/>
</dbReference>
<keyword evidence="2" id="KW-1185">Reference proteome</keyword>
<accession>A0A923LQQ8</accession>
<dbReference type="AlphaFoldDB" id="A0A923LQQ8"/>
<evidence type="ECO:0000313" key="1">
    <source>
        <dbReference type="EMBL" id="MBC5714334.1"/>
    </source>
</evidence>
<reference evidence="1" key="1">
    <citation type="submission" date="2020-08" db="EMBL/GenBank/DDBJ databases">
        <title>Genome public.</title>
        <authorList>
            <person name="Liu C."/>
            <person name="Sun Q."/>
        </authorList>
    </citation>
    <scope>NUCLEOTIDE SEQUENCE</scope>
    <source>
        <strain evidence="1">BX1005</strain>
    </source>
</reference>
<gene>
    <name evidence="1" type="ORF">H8S17_08935</name>
</gene>
<comment type="caution">
    <text evidence="1">The sequence shown here is derived from an EMBL/GenBank/DDBJ whole genome shotgun (WGS) entry which is preliminary data.</text>
</comment>
<dbReference type="Proteomes" id="UP000606720">
    <property type="component" value="Unassembled WGS sequence"/>
</dbReference>
<sequence length="70" mass="8064">MAIIRQSDKRSGITYVYDSRSYRDPEAKKVRSKRTLIGKLDPETGEIVPTKKCSPNYVSEPNLKKFRCTL</sequence>